<evidence type="ECO:0000313" key="2">
    <source>
        <dbReference type="Proteomes" id="UP001055879"/>
    </source>
</evidence>
<dbReference type="EMBL" id="CM042053">
    <property type="protein sequence ID" value="KAI3715970.1"/>
    <property type="molecule type" value="Genomic_DNA"/>
</dbReference>
<protein>
    <submittedName>
        <fullName evidence="1">Uncharacterized protein</fullName>
    </submittedName>
</protein>
<dbReference type="Proteomes" id="UP001055879">
    <property type="component" value="Linkage Group LG07"/>
</dbReference>
<organism evidence="1 2">
    <name type="scientific">Arctium lappa</name>
    <name type="common">Greater burdock</name>
    <name type="synonym">Lappa major</name>
    <dbReference type="NCBI Taxonomy" id="4217"/>
    <lineage>
        <taxon>Eukaryota</taxon>
        <taxon>Viridiplantae</taxon>
        <taxon>Streptophyta</taxon>
        <taxon>Embryophyta</taxon>
        <taxon>Tracheophyta</taxon>
        <taxon>Spermatophyta</taxon>
        <taxon>Magnoliopsida</taxon>
        <taxon>eudicotyledons</taxon>
        <taxon>Gunneridae</taxon>
        <taxon>Pentapetalae</taxon>
        <taxon>asterids</taxon>
        <taxon>campanulids</taxon>
        <taxon>Asterales</taxon>
        <taxon>Asteraceae</taxon>
        <taxon>Carduoideae</taxon>
        <taxon>Cardueae</taxon>
        <taxon>Arctiinae</taxon>
        <taxon>Arctium</taxon>
    </lineage>
</organism>
<gene>
    <name evidence="1" type="ORF">L6452_22971</name>
</gene>
<accession>A0ACB9B1C6</accession>
<evidence type="ECO:0000313" key="1">
    <source>
        <dbReference type="EMBL" id="KAI3715970.1"/>
    </source>
</evidence>
<sequence>MHSRLIIYEVVCDSSLHDYMCLELNRWRRLKQKLICAARTQPWVAGNRNGSCGGMNPRRQKAEPCPGDGSWRWSRWRRSGRRGEACGSSSWHASRMESILPLFAGFE</sequence>
<reference evidence="2" key="1">
    <citation type="journal article" date="2022" name="Mol. Ecol. Resour.">
        <title>The genomes of chicory, endive, great burdock and yacon provide insights into Asteraceae palaeo-polyploidization history and plant inulin production.</title>
        <authorList>
            <person name="Fan W."/>
            <person name="Wang S."/>
            <person name="Wang H."/>
            <person name="Wang A."/>
            <person name="Jiang F."/>
            <person name="Liu H."/>
            <person name="Zhao H."/>
            <person name="Xu D."/>
            <person name="Zhang Y."/>
        </authorList>
    </citation>
    <scope>NUCLEOTIDE SEQUENCE [LARGE SCALE GENOMIC DNA]</scope>
    <source>
        <strain evidence="2">cv. Niubang</strain>
    </source>
</reference>
<comment type="caution">
    <text evidence="1">The sequence shown here is derived from an EMBL/GenBank/DDBJ whole genome shotgun (WGS) entry which is preliminary data.</text>
</comment>
<reference evidence="1 2" key="2">
    <citation type="journal article" date="2022" name="Mol. Ecol. Resour.">
        <title>The genomes of chicory, endive, great burdock and yacon provide insights into Asteraceae paleo-polyploidization history and plant inulin production.</title>
        <authorList>
            <person name="Fan W."/>
            <person name="Wang S."/>
            <person name="Wang H."/>
            <person name="Wang A."/>
            <person name="Jiang F."/>
            <person name="Liu H."/>
            <person name="Zhao H."/>
            <person name="Xu D."/>
            <person name="Zhang Y."/>
        </authorList>
    </citation>
    <scope>NUCLEOTIDE SEQUENCE [LARGE SCALE GENOMIC DNA]</scope>
    <source>
        <strain evidence="2">cv. Niubang</strain>
    </source>
</reference>
<name>A0ACB9B1C6_ARCLA</name>
<proteinExistence type="predicted"/>
<keyword evidence="2" id="KW-1185">Reference proteome</keyword>